<dbReference type="InterPro" id="IPR027417">
    <property type="entry name" value="P-loop_NTPase"/>
</dbReference>
<dbReference type="InterPro" id="IPR058031">
    <property type="entry name" value="AAA_lid_NorR"/>
</dbReference>
<evidence type="ECO:0000259" key="6">
    <source>
        <dbReference type="PROSITE" id="PS50045"/>
    </source>
</evidence>
<keyword evidence="5" id="KW-0804">Transcription</keyword>
<dbReference type="InterPro" id="IPR002078">
    <property type="entry name" value="Sigma_54_int"/>
</dbReference>
<dbReference type="PROSITE" id="PS00675">
    <property type="entry name" value="SIGMA54_INTERACT_1"/>
    <property type="match status" value="1"/>
</dbReference>
<feature type="domain" description="Sigma-54 factor interaction" evidence="6">
    <location>
        <begin position="182"/>
        <end position="415"/>
    </location>
</feature>
<dbReference type="InterPro" id="IPR025943">
    <property type="entry name" value="Sigma_54_int_dom_ATP-bd_2"/>
</dbReference>
<dbReference type="Pfam" id="PF02954">
    <property type="entry name" value="HTH_8"/>
    <property type="match status" value="1"/>
</dbReference>
<proteinExistence type="predicted"/>
<dbReference type="InterPro" id="IPR002197">
    <property type="entry name" value="HTH_Fis"/>
</dbReference>
<dbReference type="Proteomes" id="UP000748752">
    <property type="component" value="Unassembled WGS sequence"/>
</dbReference>
<dbReference type="InterPro" id="IPR009057">
    <property type="entry name" value="Homeodomain-like_sf"/>
</dbReference>
<dbReference type="RefSeq" id="WP_200234864.1">
    <property type="nucleotide sequence ID" value="NZ_NRRV01000009.1"/>
</dbReference>
<dbReference type="InterPro" id="IPR003593">
    <property type="entry name" value="AAA+_ATPase"/>
</dbReference>
<dbReference type="SUPFAM" id="SSF46689">
    <property type="entry name" value="Homeodomain-like"/>
    <property type="match status" value="1"/>
</dbReference>
<keyword evidence="1" id="KW-0547">Nucleotide-binding</keyword>
<evidence type="ECO:0000256" key="3">
    <source>
        <dbReference type="ARBA" id="ARBA00023015"/>
    </source>
</evidence>
<dbReference type="PANTHER" id="PTHR32071">
    <property type="entry name" value="TRANSCRIPTIONAL REGULATORY PROTEIN"/>
    <property type="match status" value="1"/>
</dbReference>
<sequence length="504" mass="54811">MHSILISWLGRTDLRAVTESKQIGIGPVAQALATGRFERLELLCDCSAEEAETYLAWLVPRTETRVIPHPAVLPSPTDFDAIYRHAWTVAAQAAAEVNGQADHLTFHLSPGTPAMAAVWIIIAKTRFPAELIESSIQHGVRTVAVPFQISADFIPDLLRRPDCELTRLTAGLPPAAPAFDAIIHQSPVMHRVVARARRVALRSIPVLIEGESGTGKELLARAIHQASPRHDCPMITVNCGAIAPELIESELFGHEKGAFTGATSARRGVFEAADTGTLFLDEIGELPKPAQVRFLRALQEGEVTRVGATAAICVDVRLIAATNRSLIQEVTAGRFREDLFYRLAVAVIPLPALRDRDQDAALLLDRLLDQVNCESTGEPGYEPKKISVAARKLLLEHPWPGNIREMLNTLRRAAVWTPGPIIDVDDARDALLPSPTQAQAQDAILAQDVRQGIDLNGIIDRVARHYLQQAMAGTGGNKARAAKLLGFGNATTLTNWLKRHGVEP</sequence>
<protein>
    <submittedName>
        <fullName evidence="7">AAA family ATPase</fullName>
    </submittedName>
</protein>
<reference evidence="7 8" key="1">
    <citation type="journal article" date="2020" name="Microorganisms">
        <title>Osmotic Adaptation and Compatible Solute Biosynthesis of Phototrophic Bacteria as Revealed from Genome Analyses.</title>
        <authorList>
            <person name="Imhoff J.F."/>
            <person name="Rahn T."/>
            <person name="Kunzel S."/>
            <person name="Keller A."/>
            <person name="Neulinger S.C."/>
        </authorList>
    </citation>
    <scope>NUCLEOTIDE SEQUENCE [LARGE SCALE GENOMIC DNA]</scope>
    <source>
        <strain evidence="7 8">DSM 6210</strain>
    </source>
</reference>
<dbReference type="SMART" id="SM00382">
    <property type="entry name" value="AAA"/>
    <property type="match status" value="1"/>
</dbReference>
<dbReference type="PROSITE" id="PS00676">
    <property type="entry name" value="SIGMA54_INTERACT_2"/>
    <property type="match status" value="1"/>
</dbReference>
<dbReference type="SUPFAM" id="SSF52540">
    <property type="entry name" value="P-loop containing nucleoside triphosphate hydrolases"/>
    <property type="match status" value="1"/>
</dbReference>
<dbReference type="Pfam" id="PF25601">
    <property type="entry name" value="AAA_lid_14"/>
    <property type="match status" value="1"/>
</dbReference>
<keyword evidence="8" id="KW-1185">Reference proteome</keyword>
<organism evidence="7 8">
    <name type="scientific">Thiohalocapsa halophila</name>
    <dbReference type="NCBI Taxonomy" id="69359"/>
    <lineage>
        <taxon>Bacteria</taxon>
        <taxon>Pseudomonadati</taxon>
        <taxon>Pseudomonadota</taxon>
        <taxon>Gammaproteobacteria</taxon>
        <taxon>Chromatiales</taxon>
        <taxon>Chromatiaceae</taxon>
        <taxon>Thiohalocapsa</taxon>
    </lineage>
</organism>
<gene>
    <name evidence="7" type="ORF">CKO31_05610</name>
</gene>
<keyword evidence="4" id="KW-0238">DNA-binding</keyword>
<dbReference type="InterPro" id="IPR025662">
    <property type="entry name" value="Sigma_54_int_dom_ATP-bd_1"/>
</dbReference>
<name>A0ABS1CEC3_9GAMM</name>
<dbReference type="Gene3D" id="3.40.50.300">
    <property type="entry name" value="P-loop containing nucleotide triphosphate hydrolases"/>
    <property type="match status" value="1"/>
</dbReference>
<evidence type="ECO:0000256" key="4">
    <source>
        <dbReference type="ARBA" id="ARBA00023125"/>
    </source>
</evidence>
<dbReference type="EMBL" id="NRRV01000009">
    <property type="protein sequence ID" value="MBK1630229.1"/>
    <property type="molecule type" value="Genomic_DNA"/>
</dbReference>
<dbReference type="Gene3D" id="1.10.8.60">
    <property type="match status" value="1"/>
</dbReference>
<evidence type="ECO:0000313" key="7">
    <source>
        <dbReference type="EMBL" id="MBK1630229.1"/>
    </source>
</evidence>
<evidence type="ECO:0000256" key="2">
    <source>
        <dbReference type="ARBA" id="ARBA00022840"/>
    </source>
</evidence>
<evidence type="ECO:0000256" key="1">
    <source>
        <dbReference type="ARBA" id="ARBA00022741"/>
    </source>
</evidence>
<dbReference type="PANTHER" id="PTHR32071:SF117">
    <property type="entry name" value="PTS-DEPENDENT DIHYDROXYACETONE KINASE OPERON REGULATORY PROTEIN-RELATED"/>
    <property type="match status" value="1"/>
</dbReference>
<accession>A0ABS1CEC3</accession>
<evidence type="ECO:0000256" key="5">
    <source>
        <dbReference type="ARBA" id="ARBA00023163"/>
    </source>
</evidence>
<keyword evidence="3" id="KW-0805">Transcription regulation</keyword>
<dbReference type="Pfam" id="PF00158">
    <property type="entry name" value="Sigma54_activat"/>
    <property type="match status" value="1"/>
</dbReference>
<evidence type="ECO:0000313" key="8">
    <source>
        <dbReference type="Proteomes" id="UP000748752"/>
    </source>
</evidence>
<dbReference type="CDD" id="cd00009">
    <property type="entry name" value="AAA"/>
    <property type="match status" value="1"/>
</dbReference>
<dbReference type="Gene3D" id="1.10.10.60">
    <property type="entry name" value="Homeodomain-like"/>
    <property type="match status" value="1"/>
</dbReference>
<keyword evidence="2" id="KW-0067">ATP-binding</keyword>
<dbReference type="PROSITE" id="PS50045">
    <property type="entry name" value="SIGMA54_INTERACT_4"/>
    <property type="match status" value="1"/>
</dbReference>
<comment type="caution">
    <text evidence="7">The sequence shown here is derived from an EMBL/GenBank/DDBJ whole genome shotgun (WGS) entry which is preliminary data.</text>
</comment>